<evidence type="ECO:0000313" key="7">
    <source>
        <dbReference type="Proteomes" id="UP000092498"/>
    </source>
</evidence>
<dbReference type="AlphaFoldDB" id="A0A1B1AHU3"/>
<evidence type="ECO:0000256" key="4">
    <source>
        <dbReference type="ARBA" id="ARBA00060634"/>
    </source>
</evidence>
<dbReference type="EMBL" id="CP013244">
    <property type="protein sequence ID" value="ANP46111.1"/>
    <property type="molecule type" value="Genomic_DNA"/>
</dbReference>
<evidence type="ECO:0000256" key="2">
    <source>
        <dbReference type="ARBA" id="ARBA00052718"/>
    </source>
</evidence>
<dbReference type="EC" id="3.5.1.94" evidence="5"/>
<dbReference type="InterPro" id="IPR011697">
    <property type="entry name" value="Peptidase_C26"/>
</dbReference>
<dbReference type="InParanoid" id="A0A1B1AHU3"/>
<dbReference type="GO" id="GO:0005829">
    <property type="term" value="C:cytosol"/>
    <property type="evidence" value="ECO:0007669"/>
    <property type="project" value="TreeGrafter"/>
</dbReference>
<dbReference type="CDD" id="cd01745">
    <property type="entry name" value="GATase1_2"/>
    <property type="match status" value="1"/>
</dbReference>
<protein>
    <recommendedName>
        <fullName evidence="5">gamma-glutamyl-gamma-aminobutyrate hydrolase</fullName>
        <ecNumber evidence="5">3.5.1.94</ecNumber>
    </recommendedName>
</protein>
<sequence length="253" mass="27557">MTFKDRPVLGVIACNRTVETQAAQAVMTRYLVSSLVYADAAALLVPAMPELMHAKEIAPRLDGLLLTGTPSNLDPKRYGALVDDAPGPFDPARDEMTAHLIEGMLELGKPVFGICRGFQELNVAFGGTLRRDMAQADELIAHHAPSDKSFVEYFEHVHPVKLEEGGVLKSAYQRDELDVVSVHYQGVDKLGAGLKVEATAPDGVIEAISTEVNGAPVLAVQWHPEWKAHENPQSQTFFKLLGRALRREPLVAG</sequence>
<evidence type="ECO:0000256" key="1">
    <source>
        <dbReference type="ARBA" id="ARBA00011083"/>
    </source>
</evidence>
<dbReference type="PANTHER" id="PTHR43235">
    <property type="entry name" value="GLUTAMINE AMIDOTRANSFERASE PB2B2.05-RELATED"/>
    <property type="match status" value="1"/>
</dbReference>
<name>A0A1B1AHU3_9PROT</name>
<dbReference type="FunCoup" id="A0A1B1AHU3">
    <property type="interactions" value="72"/>
</dbReference>
<keyword evidence="7" id="KW-1185">Reference proteome</keyword>
<keyword evidence="6" id="KW-0378">Hydrolase</keyword>
<comment type="similarity">
    <text evidence="1">Belongs to the peptidase C26 family.</text>
</comment>
<evidence type="ECO:0000313" key="6">
    <source>
        <dbReference type="EMBL" id="ANP46111.1"/>
    </source>
</evidence>
<dbReference type="InterPro" id="IPR044668">
    <property type="entry name" value="PuuD-like"/>
</dbReference>
<comment type="pathway">
    <text evidence="4">Amine and polyamine degradation; putrescine degradation; 4-aminobutanoate from putrescine: step 4/4.</text>
</comment>
<dbReference type="GO" id="GO:0033969">
    <property type="term" value="F:gamma-glutamyl-gamma-aminobutyrate hydrolase activity"/>
    <property type="evidence" value="ECO:0007669"/>
    <property type="project" value="UniProtKB-EC"/>
</dbReference>
<dbReference type="SUPFAM" id="SSF52317">
    <property type="entry name" value="Class I glutamine amidotransferase-like"/>
    <property type="match status" value="1"/>
</dbReference>
<dbReference type="STRING" id="1759059.ATE48_09350"/>
<dbReference type="PANTHER" id="PTHR43235:SF1">
    <property type="entry name" value="GLUTAMINE AMIDOTRANSFERASE PB2B2.05-RELATED"/>
    <property type="match status" value="1"/>
</dbReference>
<dbReference type="RefSeq" id="WP_066770546.1">
    <property type="nucleotide sequence ID" value="NZ_CP013244.1"/>
</dbReference>
<dbReference type="InterPro" id="IPR029062">
    <property type="entry name" value="Class_I_gatase-like"/>
</dbReference>
<comment type="catalytic activity">
    <reaction evidence="2">
        <text>4-(gamma-L-glutamylamino)butanoate + H2O = 4-aminobutanoate + L-glutamate</text>
        <dbReference type="Rhea" id="RHEA:19737"/>
        <dbReference type="ChEBI" id="CHEBI:15377"/>
        <dbReference type="ChEBI" id="CHEBI:29985"/>
        <dbReference type="ChEBI" id="CHEBI:58800"/>
        <dbReference type="ChEBI" id="CHEBI:59888"/>
        <dbReference type="EC" id="3.5.1.94"/>
    </reaction>
</comment>
<dbReference type="KEGG" id="cbot:ATE48_09350"/>
<proteinExistence type="inferred from homology"/>
<dbReference type="Proteomes" id="UP000092498">
    <property type="component" value="Chromosome"/>
</dbReference>
<dbReference type="GO" id="GO:0006598">
    <property type="term" value="P:polyamine catabolic process"/>
    <property type="evidence" value="ECO:0007669"/>
    <property type="project" value="TreeGrafter"/>
</dbReference>
<organism evidence="6 7">
    <name type="scientific">Candidatus Viadribacter manganicus</name>
    <dbReference type="NCBI Taxonomy" id="1759059"/>
    <lineage>
        <taxon>Bacteria</taxon>
        <taxon>Pseudomonadati</taxon>
        <taxon>Pseudomonadota</taxon>
        <taxon>Alphaproteobacteria</taxon>
        <taxon>Hyphomonadales</taxon>
        <taxon>Hyphomonadaceae</taxon>
        <taxon>Candidatus Viadribacter</taxon>
    </lineage>
</organism>
<dbReference type="OrthoDB" id="9813383at2"/>
<dbReference type="PROSITE" id="PS51273">
    <property type="entry name" value="GATASE_TYPE_1"/>
    <property type="match status" value="1"/>
</dbReference>
<dbReference type="Gene3D" id="3.40.50.880">
    <property type="match status" value="1"/>
</dbReference>
<accession>A0A1B1AHU3</accession>
<gene>
    <name evidence="6" type="ORF">ATE48_09350</name>
</gene>
<dbReference type="Pfam" id="PF07722">
    <property type="entry name" value="Peptidase_C26"/>
    <property type="match status" value="1"/>
</dbReference>
<evidence type="ECO:0000256" key="3">
    <source>
        <dbReference type="ARBA" id="ARBA00055068"/>
    </source>
</evidence>
<evidence type="ECO:0000256" key="5">
    <source>
        <dbReference type="ARBA" id="ARBA00066788"/>
    </source>
</evidence>
<comment type="function">
    <text evidence="3">Involved in the breakdown of putrescine via hydrolysis of the gamma-glutamyl linkage of gamma-glutamyl-gamma-aminobutyrate.</text>
</comment>
<reference evidence="6 7" key="1">
    <citation type="submission" date="2015-11" db="EMBL/GenBank/DDBJ databases">
        <title>Whole-Genome Sequence of Candidatus Oderbacter manganicum from the National Park Lower Oder Valley, Germany.</title>
        <authorList>
            <person name="Braun B."/>
            <person name="Liere K."/>
            <person name="Szewzyk U."/>
        </authorList>
    </citation>
    <scope>NUCLEOTIDE SEQUENCE [LARGE SCALE GENOMIC DNA]</scope>
    <source>
        <strain evidence="6 7">OTSz_A_272</strain>
    </source>
</reference>
<dbReference type="FunFam" id="3.40.50.880:FF:000030">
    <property type="entry name" value="Gamma-glutamyl-gamma-aminobutyrate hydrolase PuuD"/>
    <property type="match status" value="1"/>
</dbReference>